<dbReference type="EMBL" id="JBAWKC010000001">
    <property type="protein sequence ID" value="MFH6768166.1"/>
    <property type="molecule type" value="Genomic_DNA"/>
</dbReference>
<protein>
    <submittedName>
        <fullName evidence="2">Glycosyltransferase family A protein</fullName>
        <ecNumber evidence="2">2.4.-.-</ecNumber>
    </submittedName>
</protein>
<dbReference type="RefSeq" id="WP_395437413.1">
    <property type="nucleotide sequence ID" value="NZ_JBAWKC010000001.1"/>
</dbReference>
<comment type="caution">
    <text evidence="2">The sequence shown here is derived from an EMBL/GenBank/DDBJ whole genome shotgun (WGS) entry which is preliminary data.</text>
</comment>
<reference evidence="2 3" key="1">
    <citation type="submission" date="2024-02" db="EMBL/GenBank/DDBJ databases">
        <title>A Gaetbulibacter species isolated from tidal flats and genomic insights of their niches.</title>
        <authorList>
            <person name="Ye Y."/>
        </authorList>
    </citation>
    <scope>NUCLEOTIDE SEQUENCE [LARGE SCALE GENOMIC DNA]</scope>
    <source>
        <strain evidence="2 3">KEM-8</strain>
    </source>
</reference>
<keyword evidence="2" id="KW-0328">Glycosyltransferase</keyword>
<gene>
    <name evidence="2" type="ORF">V8G56_05400</name>
</gene>
<dbReference type="GO" id="GO:0016757">
    <property type="term" value="F:glycosyltransferase activity"/>
    <property type="evidence" value="ECO:0007669"/>
    <property type="project" value="UniProtKB-KW"/>
</dbReference>
<dbReference type="InterPro" id="IPR001173">
    <property type="entry name" value="Glyco_trans_2-like"/>
</dbReference>
<dbReference type="Gene3D" id="3.90.550.10">
    <property type="entry name" value="Spore Coat Polysaccharide Biosynthesis Protein SpsA, Chain A"/>
    <property type="match status" value="1"/>
</dbReference>
<dbReference type="Pfam" id="PF00535">
    <property type="entry name" value="Glycos_transf_2"/>
    <property type="match status" value="1"/>
</dbReference>
<sequence>MLSVLIPTYNYDITYLVHELHKQATKAEIDFEIICLDDGSKAEINSKNDSINQLNYCKFKVLPLNIGRSAIRNLLAKEAQYENLLFIDAGTFPKKDTFVKDYIPFMAKEASSGGMTYIEKEPESKYKLRWIYTKKREQNTLCSSNFMIKKKVVLNITFDESLIQYGYEDVLFFETLRKNNIEVFSFNNPVIHDCTDDCLTFLKKTEFAIQNLKLLAESKKLDKTQSNILKYYSIIDKIKFVKITAFCFKLINPILKRNLCSKFLLLSVYDFYRLGYYCLIKTKDK</sequence>
<evidence type="ECO:0000259" key="1">
    <source>
        <dbReference type="Pfam" id="PF00535"/>
    </source>
</evidence>
<keyword evidence="3" id="KW-1185">Reference proteome</keyword>
<accession>A0ABW7MMX2</accession>
<dbReference type="Proteomes" id="UP001610104">
    <property type="component" value="Unassembled WGS sequence"/>
</dbReference>
<evidence type="ECO:0000313" key="2">
    <source>
        <dbReference type="EMBL" id="MFH6768166.1"/>
    </source>
</evidence>
<name>A0ABW7MMX2_9FLAO</name>
<dbReference type="InterPro" id="IPR029044">
    <property type="entry name" value="Nucleotide-diphossugar_trans"/>
</dbReference>
<dbReference type="CDD" id="cd00761">
    <property type="entry name" value="Glyco_tranf_GTA_type"/>
    <property type="match status" value="1"/>
</dbReference>
<dbReference type="SUPFAM" id="SSF53448">
    <property type="entry name" value="Nucleotide-diphospho-sugar transferases"/>
    <property type="match status" value="1"/>
</dbReference>
<evidence type="ECO:0000313" key="3">
    <source>
        <dbReference type="Proteomes" id="UP001610104"/>
    </source>
</evidence>
<dbReference type="EC" id="2.4.-.-" evidence="2"/>
<organism evidence="2 3">
    <name type="scientific">Gaetbulibacter aquiaggeris</name>
    <dbReference type="NCBI Taxonomy" id="1735373"/>
    <lineage>
        <taxon>Bacteria</taxon>
        <taxon>Pseudomonadati</taxon>
        <taxon>Bacteroidota</taxon>
        <taxon>Flavobacteriia</taxon>
        <taxon>Flavobacteriales</taxon>
        <taxon>Flavobacteriaceae</taxon>
        <taxon>Gaetbulibacter</taxon>
    </lineage>
</organism>
<proteinExistence type="predicted"/>
<feature type="domain" description="Glycosyltransferase 2-like" evidence="1">
    <location>
        <begin position="3"/>
        <end position="140"/>
    </location>
</feature>
<keyword evidence="2" id="KW-0808">Transferase</keyword>